<evidence type="ECO:0000259" key="4">
    <source>
        <dbReference type="Pfam" id="PF00346"/>
    </source>
</evidence>
<dbReference type="GO" id="GO:0005739">
    <property type="term" value="C:mitochondrion"/>
    <property type="evidence" value="ECO:0007669"/>
    <property type="project" value="GOC"/>
</dbReference>
<dbReference type="GO" id="GO:0051287">
    <property type="term" value="F:NAD binding"/>
    <property type="evidence" value="ECO:0007669"/>
    <property type="project" value="InterPro"/>
</dbReference>
<evidence type="ECO:0000313" key="6">
    <source>
        <dbReference type="Proteomes" id="UP000824120"/>
    </source>
</evidence>
<feature type="domain" description="NADH-quinone oxidoreductase subunit D" evidence="4">
    <location>
        <begin position="39"/>
        <end position="74"/>
    </location>
</feature>
<evidence type="ECO:0000256" key="2">
    <source>
        <dbReference type="ARBA" id="ARBA00022967"/>
    </source>
</evidence>
<keyword evidence="3" id="KW-0520">NAD</keyword>
<dbReference type="SUPFAM" id="SSF56762">
    <property type="entry name" value="HydB/Nqo4-like"/>
    <property type="match status" value="1"/>
</dbReference>
<dbReference type="OrthoDB" id="1845069at2759"/>
<comment type="caution">
    <text evidence="5">The sequence shown here is derived from an EMBL/GenBank/DDBJ whole genome shotgun (WGS) entry which is preliminary data.</text>
</comment>
<dbReference type="PANTHER" id="PTHR11993:SF10">
    <property type="entry name" value="NADH DEHYDROGENASE [UBIQUINONE] IRON-SULFUR PROTEIN 2, MITOCHONDRIAL"/>
    <property type="match status" value="1"/>
</dbReference>
<dbReference type="Pfam" id="PF00346">
    <property type="entry name" value="Complex1_49kDa"/>
    <property type="match status" value="1"/>
</dbReference>
<dbReference type="InterPro" id="IPR001135">
    <property type="entry name" value="NADH_Q_OxRdtase_suD"/>
</dbReference>
<dbReference type="InterPro" id="IPR029014">
    <property type="entry name" value="NiFe-Hase_large"/>
</dbReference>
<keyword evidence="6" id="KW-1185">Reference proteome</keyword>
<dbReference type="EMBL" id="JACXVP010000003">
    <property type="protein sequence ID" value="KAG5614562.1"/>
    <property type="molecule type" value="Genomic_DNA"/>
</dbReference>
<dbReference type="PANTHER" id="PTHR11993">
    <property type="entry name" value="NADH-UBIQUINONE OXIDOREDUCTASE 49 KDA SUBUNIT"/>
    <property type="match status" value="1"/>
</dbReference>
<proteinExistence type="inferred from homology"/>
<dbReference type="AlphaFoldDB" id="A0A9J5ZR82"/>
<dbReference type="GO" id="GO:0006120">
    <property type="term" value="P:mitochondrial electron transport, NADH to ubiquinone"/>
    <property type="evidence" value="ECO:0007669"/>
    <property type="project" value="TreeGrafter"/>
</dbReference>
<dbReference type="GO" id="GO:0048038">
    <property type="term" value="F:quinone binding"/>
    <property type="evidence" value="ECO:0007669"/>
    <property type="project" value="InterPro"/>
</dbReference>
<name>A0A9J5ZR82_SOLCO</name>
<reference evidence="5 6" key="1">
    <citation type="submission" date="2020-09" db="EMBL/GenBank/DDBJ databases">
        <title>De no assembly of potato wild relative species, Solanum commersonii.</title>
        <authorList>
            <person name="Cho K."/>
        </authorList>
    </citation>
    <scope>NUCLEOTIDE SEQUENCE [LARGE SCALE GENOMIC DNA]</scope>
    <source>
        <strain evidence="5">LZ3.2</strain>
        <tissue evidence="5">Leaf</tissue>
    </source>
</reference>
<evidence type="ECO:0000256" key="1">
    <source>
        <dbReference type="ARBA" id="ARBA00005769"/>
    </source>
</evidence>
<dbReference type="GO" id="GO:0016651">
    <property type="term" value="F:oxidoreductase activity, acting on NAD(P)H"/>
    <property type="evidence" value="ECO:0007669"/>
    <property type="project" value="InterPro"/>
</dbReference>
<protein>
    <recommendedName>
        <fullName evidence="4">NADH-quinone oxidoreductase subunit D domain-containing protein</fullName>
    </recommendedName>
</protein>
<gene>
    <name evidence="5" type="ORF">H5410_014386</name>
</gene>
<sequence>MGRYRSTGRSPAILKVDANLQWVEPTDPLHERYLWDWSSGVMLKGSGVCWDLRKATPYDVHDQLDPDIPIGTRGVVDPTRLTDKPTLIAGLIPR</sequence>
<comment type="similarity">
    <text evidence="1">Belongs to the complex I 49 kDa subunit family.</text>
</comment>
<evidence type="ECO:0000313" key="5">
    <source>
        <dbReference type="EMBL" id="KAG5614562.1"/>
    </source>
</evidence>
<dbReference type="InterPro" id="IPR022885">
    <property type="entry name" value="NDH1_su_D/H"/>
</dbReference>
<dbReference type="Proteomes" id="UP000824120">
    <property type="component" value="Chromosome 3"/>
</dbReference>
<organism evidence="5 6">
    <name type="scientific">Solanum commersonii</name>
    <name type="common">Commerson's wild potato</name>
    <name type="synonym">Commerson's nightshade</name>
    <dbReference type="NCBI Taxonomy" id="4109"/>
    <lineage>
        <taxon>Eukaryota</taxon>
        <taxon>Viridiplantae</taxon>
        <taxon>Streptophyta</taxon>
        <taxon>Embryophyta</taxon>
        <taxon>Tracheophyta</taxon>
        <taxon>Spermatophyta</taxon>
        <taxon>Magnoliopsida</taxon>
        <taxon>eudicotyledons</taxon>
        <taxon>Gunneridae</taxon>
        <taxon>Pentapetalae</taxon>
        <taxon>asterids</taxon>
        <taxon>lamiids</taxon>
        <taxon>Solanales</taxon>
        <taxon>Solanaceae</taxon>
        <taxon>Solanoideae</taxon>
        <taxon>Solaneae</taxon>
        <taxon>Solanum</taxon>
    </lineage>
</organism>
<evidence type="ECO:0000256" key="3">
    <source>
        <dbReference type="ARBA" id="ARBA00023027"/>
    </source>
</evidence>
<accession>A0A9J5ZR82</accession>
<dbReference type="Gene3D" id="1.10.645.10">
    <property type="entry name" value="Cytochrome-c3 Hydrogenase, chain B"/>
    <property type="match status" value="1"/>
</dbReference>
<keyword evidence="2" id="KW-1278">Translocase</keyword>